<dbReference type="Pfam" id="PF03435">
    <property type="entry name" value="Sacchrp_dh_NADP"/>
    <property type="match status" value="1"/>
</dbReference>
<dbReference type="Proteomes" id="UP000188174">
    <property type="component" value="Chromosome"/>
</dbReference>
<name>A0ABM6I690_9HYPH</name>
<proteinExistence type="predicted"/>
<dbReference type="PANTHER" id="PTHR43796:SF2">
    <property type="entry name" value="CARBOXYNORSPERMIDINE SYNTHASE"/>
    <property type="match status" value="1"/>
</dbReference>
<organism evidence="3 4">
    <name type="scientific">Roseibium algicola</name>
    <dbReference type="NCBI Taxonomy" id="2857014"/>
    <lineage>
        <taxon>Bacteria</taxon>
        <taxon>Pseudomonadati</taxon>
        <taxon>Pseudomonadota</taxon>
        <taxon>Alphaproteobacteria</taxon>
        <taxon>Hyphomicrobiales</taxon>
        <taxon>Stappiaceae</taxon>
        <taxon>Roseibium</taxon>
    </lineage>
</organism>
<keyword evidence="4" id="KW-1185">Reference proteome</keyword>
<dbReference type="EMBL" id="CP019630">
    <property type="protein sequence ID" value="AQQ05857.1"/>
    <property type="molecule type" value="Genomic_DNA"/>
</dbReference>
<dbReference type="InterPro" id="IPR025311">
    <property type="entry name" value="DUF4166"/>
</dbReference>
<dbReference type="InterPro" id="IPR036291">
    <property type="entry name" value="NAD(P)-bd_dom_sf"/>
</dbReference>
<accession>A0ABM6I690</accession>
<evidence type="ECO:0000313" key="3">
    <source>
        <dbReference type="EMBL" id="AQQ05857.1"/>
    </source>
</evidence>
<dbReference type="PANTHER" id="PTHR43796">
    <property type="entry name" value="CARBOXYNORSPERMIDINE SYNTHASE"/>
    <property type="match status" value="1"/>
</dbReference>
<evidence type="ECO:0000259" key="1">
    <source>
        <dbReference type="Pfam" id="PF03435"/>
    </source>
</evidence>
<dbReference type="Gene3D" id="3.40.50.720">
    <property type="entry name" value="NAD(P)-binding Rossmann-like Domain"/>
    <property type="match status" value="1"/>
</dbReference>
<sequence>MTELSRKKRIVVLGGYGVFGGKLAEALLRHEHLDVIVAGRSQQKAEDFCRRHGGTTAVLDRTAPDFAAALLALRPFVTVDAAGPFQAYRQSPYAVAEAALAAGSHYLDLSDDAGFTSGITVLDEQARLSGLTVLSGVSSVPALSSVAVEALRHEFSEVDLIESTILPGNRAPRGLSVIEAILTQSGKPVSVYRDGGWTKVIGWSGLSRRRIGPEGSSGLSKRWSSFIGAPDLTLFPKVYNARTVLFRAGLELSLLHLGLWALSWLVRLRLVRSLQAAAPLLRTVAGWFERFGSDRGGMEVRLAGLGKDGQPLAASWSLIAEAGDGPHIPAVPGAILCKHLVEGVVPAGARPSLGEFKLADVEEATAHLNVRTFSAKQAAPVLFQQALGSSTFKALPERIRSLHTVFDRRQWIGEAKVTRGTSRLGQLLCRIVGFPPEADATPVNVTIKRQGDKEIWQRNFGGKTFRSVLSLSGAPGSGVVQERFGPTTFNIHLNLKGDALAYPVRSGKLFGIPLPRWLLPISETAETAPDGIFRFDVEISLPGLGRLVRYQGWLKPLQHNLTGNPTTTNTEKHCL</sequence>
<dbReference type="Pfam" id="PF13761">
    <property type="entry name" value="DUF4166"/>
    <property type="match status" value="1"/>
</dbReference>
<reference evidence="3 4" key="1">
    <citation type="submission" date="2017-02" db="EMBL/GenBank/DDBJ databases">
        <authorList>
            <person name="Jeong S."/>
        </authorList>
    </citation>
    <scope>NUCLEOTIDE SEQUENCE [LARGE SCALE GENOMIC DNA]</scope>
    <source>
        <strain evidence="3 4">RMAR6-6</strain>
    </source>
</reference>
<protein>
    <submittedName>
        <fullName evidence="3">Saccharopine dehydrogenase</fullName>
    </submittedName>
</protein>
<dbReference type="SUPFAM" id="SSF51735">
    <property type="entry name" value="NAD(P)-binding Rossmann-fold domains"/>
    <property type="match status" value="1"/>
</dbReference>
<dbReference type="RefSeq" id="WP_077292397.1">
    <property type="nucleotide sequence ID" value="NZ_CP019630.1"/>
</dbReference>
<feature type="domain" description="DUF4166" evidence="2">
    <location>
        <begin position="395"/>
        <end position="554"/>
    </location>
</feature>
<gene>
    <name evidence="3" type="ORF">B0E33_21675</name>
</gene>
<dbReference type="InterPro" id="IPR005097">
    <property type="entry name" value="Sacchrp_dh_NADP-bd"/>
</dbReference>
<evidence type="ECO:0000313" key="4">
    <source>
        <dbReference type="Proteomes" id="UP000188174"/>
    </source>
</evidence>
<feature type="domain" description="Saccharopine dehydrogenase NADP binding" evidence="1">
    <location>
        <begin position="10"/>
        <end position="110"/>
    </location>
</feature>
<evidence type="ECO:0000259" key="2">
    <source>
        <dbReference type="Pfam" id="PF13761"/>
    </source>
</evidence>